<dbReference type="InterPro" id="IPR001647">
    <property type="entry name" value="HTH_TetR"/>
</dbReference>
<reference evidence="6 7" key="1">
    <citation type="submission" date="2020-12" db="EMBL/GenBank/DDBJ databases">
        <title>Genome sequence of clinical Mycobacterium intracellulare strains.</title>
        <authorList>
            <person name="Tateishi Y."/>
            <person name="Matsumoto S."/>
            <person name="Fukushima Y."/>
            <person name="Nakajima C."/>
            <person name="Suzuki Y."/>
        </authorList>
    </citation>
    <scope>NUCLEOTIDE SEQUENCE [LARGE SCALE GENOMIC DNA]</scope>
    <source>
        <strain evidence="6 7">M018</strain>
    </source>
</reference>
<sequence>MQAVARPKIERDPAVTQRILDVALDVMTEYGTAAPMREIARRAGISYGVVYKHFPSQSALLAAATGTQYRRVQQAWLAAQDIEDPIDRIIAMCIAPFELFAEIAGFRSASFMTVIADPNTKTRVSAIAASATGLFHQAIQQAQQQGYFRGLPEDALTRMLIGIPVVYTSDYLVPEEPDWRQLEQDIGRLIRELAEATRIASAV</sequence>
<feature type="domain" description="HTH tetR-type" evidence="5">
    <location>
        <begin position="13"/>
        <end position="72"/>
    </location>
</feature>
<dbReference type="PRINTS" id="PR00455">
    <property type="entry name" value="HTHTETR"/>
</dbReference>
<dbReference type="PANTHER" id="PTHR30055">
    <property type="entry name" value="HTH-TYPE TRANSCRIPTIONAL REGULATOR RUTR"/>
    <property type="match status" value="1"/>
</dbReference>
<dbReference type="SUPFAM" id="SSF46689">
    <property type="entry name" value="Homeodomain-like"/>
    <property type="match status" value="1"/>
</dbReference>
<keyword evidence="2 4" id="KW-0238">DNA-binding</keyword>
<dbReference type="SUPFAM" id="SSF48498">
    <property type="entry name" value="Tetracyclin repressor-like, C-terminal domain"/>
    <property type="match status" value="1"/>
</dbReference>
<keyword evidence="3" id="KW-0804">Transcription</keyword>
<dbReference type="Pfam" id="PF00440">
    <property type="entry name" value="TetR_N"/>
    <property type="match status" value="1"/>
</dbReference>
<dbReference type="PROSITE" id="PS50977">
    <property type="entry name" value="HTH_TETR_2"/>
    <property type="match status" value="1"/>
</dbReference>
<name>A0A7R7MSH7_MYCIT</name>
<dbReference type="AlphaFoldDB" id="A0A7R7MSH7"/>
<accession>A0A7R7MSH7</accession>
<dbReference type="Gene3D" id="1.10.357.10">
    <property type="entry name" value="Tetracycline Repressor, domain 2"/>
    <property type="match status" value="1"/>
</dbReference>
<keyword evidence="1" id="KW-0805">Transcription regulation</keyword>
<dbReference type="InterPro" id="IPR009057">
    <property type="entry name" value="Homeodomain-like_sf"/>
</dbReference>
<evidence type="ECO:0000256" key="3">
    <source>
        <dbReference type="ARBA" id="ARBA00023163"/>
    </source>
</evidence>
<feature type="DNA-binding region" description="H-T-H motif" evidence="4">
    <location>
        <begin position="35"/>
        <end position="54"/>
    </location>
</feature>
<evidence type="ECO:0000259" key="5">
    <source>
        <dbReference type="PROSITE" id="PS50977"/>
    </source>
</evidence>
<dbReference type="EMBL" id="AP024255">
    <property type="protein sequence ID" value="BCO98699.1"/>
    <property type="molecule type" value="Genomic_DNA"/>
</dbReference>
<protein>
    <recommendedName>
        <fullName evidence="5">HTH tetR-type domain-containing protein</fullName>
    </recommendedName>
</protein>
<dbReference type="GO" id="GO:0003700">
    <property type="term" value="F:DNA-binding transcription factor activity"/>
    <property type="evidence" value="ECO:0007669"/>
    <property type="project" value="TreeGrafter"/>
</dbReference>
<proteinExistence type="predicted"/>
<organism evidence="6 7">
    <name type="scientific">Mycobacterium intracellulare</name>
    <dbReference type="NCBI Taxonomy" id="1767"/>
    <lineage>
        <taxon>Bacteria</taxon>
        <taxon>Bacillati</taxon>
        <taxon>Actinomycetota</taxon>
        <taxon>Actinomycetes</taxon>
        <taxon>Mycobacteriales</taxon>
        <taxon>Mycobacteriaceae</taxon>
        <taxon>Mycobacterium</taxon>
        <taxon>Mycobacterium avium complex (MAC)</taxon>
    </lineage>
</organism>
<evidence type="ECO:0000256" key="1">
    <source>
        <dbReference type="ARBA" id="ARBA00023015"/>
    </source>
</evidence>
<gene>
    <name evidence="6" type="ORF">MINTM018_14690</name>
</gene>
<evidence type="ECO:0000256" key="4">
    <source>
        <dbReference type="PROSITE-ProRule" id="PRU00335"/>
    </source>
</evidence>
<dbReference type="InterPro" id="IPR036271">
    <property type="entry name" value="Tet_transcr_reg_TetR-rel_C_sf"/>
</dbReference>
<dbReference type="GO" id="GO:0000976">
    <property type="term" value="F:transcription cis-regulatory region binding"/>
    <property type="evidence" value="ECO:0007669"/>
    <property type="project" value="TreeGrafter"/>
</dbReference>
<evidence type="ECO:0000256" key="2">
    <source>
        <dbReference type="ARBA" id="ARBA00023125"/>
    </source>
</evidence>
<evidence type="ECO:0000313" key="7">
    <source>
        <dbReference type="Proteomes" id="UP000595205"/>
    </source>
</evidence>
<dbReference type="InterPro" id="IPR050109">
    <property type="entry name" value="HTH-type_TetR-like_transc_reg"/>
</dbReference>
<dbReference type="Proteomes" id="UP000595205">
    <property type="component" value="Chromosome"/>
</dbReference>
<dbReference type="PANTHER" id="PTHR30055:SF234">
    <property type="entry name" value="HTH-TYPE TRANSCRIPTIONAL REGULATOR BETI"/>
    <property type="match status" value="1"/>
</dbReference>
<evidence type="ECO:0000313" key="6">
    <source>
        <dbReference type="EMBL" id="BCO98699.1"/>
    </source>
</evidence>